<evidence type="ECO:0000313" key="10">
    <source>
        <dbReference type="EMBL" id="KAH3663156.1"/>
    </source>
</evidence>
<dbReference type="Pfam" id="PF05236">
    <property type="entry name" value="TAF4"/>
    <property type="match status" value="1"/>
</dbReference>
<comment type="similarity">
    <text evidence="2">Belongs to the TAF4 family.</text>
</comment>
<dbReference type="GO" id="GO:0003677">
    <property type="term" value="F:DNA binding"/>
    <property type="evidence" value="ECO:0007669"/>
    <property type="project" value="EnsemblFungi"/>
</dbReference>
<feature type="region of interest" description="Disordered" evidence="9">
    <location>
        <begin position="1"/>
        <end position="83"/>
    </location>
</feature>
<evidence type="ECO:0000256" key="6">
    <source>
        <dbReference type="ARBA" id="ARBA00023242"/>
    </source>
</evidence>
<evidence type="ECO:0000256" key="4">
    <source>
        <dbReference type="ARBA" id="ARBA00023015"/>
    </source>
</evidence>
<dbReference type="InterPro" id="IPR045144">
    <property type="entry name" value="TAF4"/>
</dbReference>
<accession>A0A1B7SJ71</accession>
<feature type="region of interest" description="Disordered" evidence="9">
    <location>
        <begin position="176"/>
        <end position="210"/>
    </location>
</feature>
<comment type="caution">
    <text evidence="10">The sequence shown here is derived from an EMBL/GenBank/DDBJ whole genome shotgun (WGS) entry which is preliminary data.</text>
</comment>
<keyword evidence="4" id="KW-0805">Transcription regulation</keyword>
<keyword evidence="5" id="KW-0804">Transcription</keyword>
<organism evidence="10 11">
    <name type="scientific">Ogataea polymorpha</name>
    <dbReference type="NCBI Taxonomy" id="460523"/>
    <lineage>
        <taxon>Eukaryota</taxon>
        <taxon>Fungi</taxon>
        <taxon>Dikarya</taxon>
        <taxon>Ascomycota</taxon>
        <taxon>Saccharomycotina</taxon>
        <taxon>Pichiomycetes</taxon>
        <taxon>Pichiales</taxon>
        <taxon>Pichiaceae</taxon>
        <taxon>Ogataea</taxon>
    </lineage>
</organism>
<evidence type="ECO:0000256" key="7">
    <source>
        <dbReference type="ARBA" id="ARBA00025346"/>
    </source>
</evidence>
<evidence type="ECO:0000256" key="1">
    <source>
        <dbReference type="ARBA" id="ARBA00004123"/>
    </source>
</evidence>
<dbReference type="EMBL" id="JAEUBD010001266">
    <property type="protein sequence ID" value="KAH3663156.1"/>
    <property type="molecule type" value="Genomic_DNA"/>
</dbReference>
<evidence type="ECO:0000256" key="8">
    <source>
        <dbReference type="ARBA" id="ARBA00031747"/>
    </source>
</evidence>
<dbReference type="AlphaFoldDB" id="A0A1B7SJ71"/>
<dbReference type="GO" id="GO:0005669">
    <property type="term" value="C:transcription factor TFIID complex"/>
    <property type="evidence" value="ECO:0007669"/>
    <property type="project" value="EnsemblFungi"/>
</dbReference>
<dbReference type="InterPro" id="IPR007900">
    <property type="entry name" value="TAF4_C"/>
</dbReference>
<evidence type="ECO:0000256" key="2">
    <source>
        <dbReference type="ARBA" id="ARBA00006178"/>
    </source>
</evidence>
<gene>
    <name evidence="10" type="ORF">OGATHE_004732</name>
</gene>
<keyword evidence="6" id="KW-0539">Nucleus</keyword>
<reference evidence="10" key="2">
    <citation type="submission" date="2021-01" db="EMBL/GenBank/DDBJ databases">
        <authorList>
            <person name="Schikora-Tamarit M.A."/>
        </authorList>
    </citation>
    <scope>NUCLEOTIDE SEQUENCE</scope>
    <source>
        <strain evidence="10">NCAIM Y.01608</strain>
    </source>
</reference>
<dbReference type="OrthoDB" id="21060at2759"/>
<dbReference type="GO" id="GO:0045944">
    <property type="term" value="P:positive regulation of transcription by RNA polymerase II"/>
    <property type="evidence" value="ECO:0007669"/>
    <property type="project" value="EnsemblFungi"/>
</dbReference>
<dbReference type="Proteomes" id="UP000788993">
    <property type="component" value="Unassembled WGS sequence"/>
</dbReference>
<sequence>MEEGGSTSGSRTSTPQIATPGGEADGGAGVAISTVGSPTMDYINDIMDQTGDSQRNRPKQEPTQQIRRAPGRQKGSGRFGEQNPEELADAVAAAGVNLRAEEEAMMGGLQVSRRQLSPNDFLRPGQVAWFMNRTMEEQGMRRMEFDEELINLMSSACEEYMSSLVTDLLVVSRHRRRGLRTKQKQSSGGTKSEISKALRDIATKQKEREEKRLKRRMALGLDEDKKDGDLIAEHKQTNITASLMMSGSKKKYSWMQSSAKSDSVTVRGDNGIRYREAREEQSVVLRDLLLALERRRVGVSNAMVKGYAKLKD</sequence>
<dbReference type="CDD" id="cd08045">
    <property type="entry name" value="HFD_TAF4"/>
    <property type="match status" value="1"/>
</dbReference>
<dbReference type="PANTHER" id="PTHR15138">
    <property type="entry name" value="TRANSCRIPTION INITIATION FACTOR TFIID SUBUNIT 4"/>
    <property type="match status" value="1"/>
</dbReference>
<dbReference type="GO" id="GO:0016251">
    <property type="term" value="F:RNA polymerase II general transcription initiation factor activity"/>
    <property type="evidence" value="ECO:0007669"/>
    <property type="project" value="TreeGrafter"/>
</dbReference>
<dbReference type="RefSeq" id="XP_018211464.1">
    <property type="nucleotide sequence ID" value="XM_018356121.1"/>
</dbReference>
<dbReference type="PANTHER" id="PTHR15138:SF14">
    <property type="entry name" value="TRANSCRIPTION INITIATION FACTOR TFIID SUBUNIT 4"/>
    <property type="match status" value="1"/>
</dbReference>
<feature type="compositionally biased region" description="Basic and acidic residues" evidence="9">
    <location>
        <begin position="193"/>
        <end position="210"/>
    </location>
</feature>
<dbReference type="GO" id="GO:0003682">
    <property type="term" value="F:chromatin binding"/>
    <property type="evidence" value="ECO:0007669"/>
    <property type="project" value="EnsemblFungi"/>
</dbReference>
<comment type="function">
    <text evidence="7">Functions as a component of the DNA-binding general transcription factor complex TFIID. Binding of TFIID to a promoter (with or without TATA element) is the initial step in pre-initiation complex (PIC) formation. TFIID plays a key role in the regulation of gene expression by RNA polymerase II through different activities such as transcription activator interaction, core promoter recognition and selectivity, TFIIA and TFIIB interaction, chromatin modification (histone acetylation by TAF1), facilitation of DNA opening and initiation of transcription.</text>
</comment>
<protein>
    <recommendedName>
        <fullName evidence="3">Transcription initiation factor TFIID subunit 4</fullName>
    </recommendedName>
    <alternativeName>
        <fullName evidence="8">TBP-associated factor 4</fullName>
    </alternativeName>
</protein>
<name>A0A1B7SJ71_9ASCO</name>
<dbReference type="GO" id="GO:0006367">
    <property type="term" value="P:transcription initiation at RNA polymerase II promoter"/>
    <property type="evidence" value="ECO:0007669"/>
    <property type="project" value="TreeGrafter"/>
</dbReference>
<proteinExistence type="inferred from homology"/>
<feature type="compositionally biased region" description="Low complexity" evidence="9">
    <location>
        <begin position="1"/>
        <end position="14"/>
    </location>
</feature>
<evidence type="ECO:0000256" key="3">
    <source>
        <dbReference type="ARBA" id="ARBA00017306"/>
    </source>
</evidence>
<evidence type="ECO:0000313" key="11">
    <source>
        <dbReference type="Proteomes" id="UP000788993"/>
    </source>
</evidence>
<dbReference type="GO" id="GO:0061629">
    <property type="term" value="F:RNA polymerase II-specific DNA-binding transcription factor binding"/>
    <property type="evidence" value="ECO:0007669"/>
    <property type="project" value="EnsemblFungi"/>
</dbReference>
<reference evidence="10" key="1">
    <citation type="journal article" date="2021" name="Open Biol.">
        <title>Shared evolutionary footprints suggest mitochondrial oxidative damage underlies multiple complex I losses in fungi.</title>
        <authorList>
            <person name="Schikora-Tamarit M.A."/>
            <person name="Marcet-Houben M."/>
            <person name="Nosek J."/>
            <person name="Gabaldon T."/>
        </authorList>
    </citation>
    <scope>NUCLEOTIDE SEQUENCE</scope>
    <source>
        <strain evidence="10">NCAIM Y.01608</strain>
    </source>
</reference>
<evidence type="ECO:0000256" key="5">
    <source>
        <dbReference type="ARBA" id="ARBA00023163"/>
    </source>
</evidence>
<comment type="subcellular location">
    <subcellularLocation>
        <location evidence="1">Nucleus</location>
    </subcellularLocation>
</comment>
<keyword evidence="11" id="KW-1185">Reference proteome</keyword>
<evidence type="ECO:0000256" key="9">
    <source>
        <dbReference type="SAM" id="MobiDB-lite"/>
    </source>
</evidence>